<gene>
    <name evidence="3" type="ORF">ACFSBL_20150</name>
</gene>
<evidence type="ECO:0000313" key="3">
    <source>
        <dbReference type="EMBL" id="MFD1648003.1"/>
    </source>
</evidence>
<keyword evidence="1" id="KW-0479">Metal-binding</keyword>
<evidence type="ECO:0000313" key="4">
    <source>
        <dbReference type="Proteomes" id="UP001597034"/>
    </source>
</evidence>
<dbReference type="Proteomes" id="UP001597034">
    <property type="component" value="Unassembled WGS sequence"/>
</dbReference>
<dbReference type="AlphaFoldDB" id="A0ABD6DR95"/>
<keyword evidence="4" id="KW-1185">Reference proteome</keyword>
<dbReference type="GO" id="GO:0008270">
    <property type="term" value="F:zinc ion binding"/>
    <property type="evidence" value="ECO:0007669"/>
    <property type="project" value="UniProtKB-KW"/>
</dbReference>
<organism evidence="3 4">
    <name type="scientific">Haloarchaeobius litoreus</name>
    <dbReference type="NCBI Taxonomy" id="755306"/>
    <lineage>
        <taxon>Archaea</taxon>
        <taxon>Methanobacteriati</taxon>
        <taxon>Methanobacteriota</taxon>
        <taxon>Stenosarchaea group</taxon>
        <taxon>Halobacteria</taxon>
        <taxon>Halobacteriales</taxon>
        <taxon>Halorubellaceae</taxon>
        <taxon>Haloarchaeobius</taxon>
    </lineage>
</organism>
<name>A0ABD6DR95_9EURY</name>
<dbReference type="RefSeq" id="WP_303648832.1">
    <property type="nucleotide sequence ID" value="NZ_JBHUDO010000004.1"/>
</dbReference>
<protein>
    <submittedName>
        <fullName evidence="3">SWIM zinc finger family protein</fullName>
    </submittedName>
</protein>
<keyword evidence="1" id="KW-0863">Zinc-finger</keyword>
<keyword evidence="1" id="KW-0862">Zinc</keyword>
<sequence length="99" mass="10621">MVRVVDRVPIHCTCPADEHYDDACKHRVAVAIRGPVLNAAVDATVATDGGSVVSKSDETGTKCDQECECDKLPDGVPCWPCYCDGEATFEPVDRSSHTP</sequence>
<evidence type="ECO:0000256" key="1">
    <source>
        <dbReference type="PROSITE-ProRule" id="PRU00325"/>
    </source>
</evidence>
<comment type="caution">
    <text evidence="3">The sequence shown here is derived from an EMBL/GenBank/DDBJ whole genome shotgun (WGS) entry which is preliminary data.</text>
</comment>
<reference evidence="3 4" key="1">
    <citation type="journal article" date="2019" name="Int. J. Syst. Evol. Microbiol.">
        <title>The Global Catalogue of Microorganisms (GCM) 10K type strain sequencing project: providing services to taxonomists for standard genome sequencing and annotation.</title>
        <authorList>
            <consortium name="The Broad Institute Genomics Platform"/>
            <consortium name="The Broad Institute Genome Sequencing Center for Infectious Disease"/>
            <person name="Wu L."/>
            <person name="Ma J."/>
        </authorList>
    </citation>
    <scope>NUCLEOTIDE SEQUENCE [LARGE SCALE GENOMIC DNA]</scope>
    <source>
        <strain evidence="3 4">CGMCC 1.10390</strain>
    </source>
</reference>
<dbReference type="Pfam" id="PF04434">
    <property type="entry name" value="SWIM"/>
    <property type="match status" value="1"/>
</dbReference>
<accession>A0ABD6DR95</accession>
<dbReference type="EMBL" id="JBHUDO010000004">
    <property type="protein sequence ID" value="MFD1648003.1"/>
    <property type="molecule type" value="Genomic_DNA"/>
</dbReference>
<evidence type="ECO:0000259" key="2">
    <source>
        <dbReference type="PROSITE" id="PS50966"/>
    </source>
</evidence>
<dbReference type="InterPro" id="IPR007527">
    <property type="entry name" value="Znf_SWIM"/>
</dbReference>
<feature type="domain" description="SWIM-type" evidence="2">
    <location>
        <begin position="2"/>
        <end position="35"/>
    </location>
</feature>
<proteinExistence type="predicted"/>
<dbReference type="PROSITE" id="PS50966">
    <property type="entry name" value="ZF_SWIM"/>
    <property type="match status" value="1"/>
</dbReference>